<dbReference type="InParanoid" id="E9GJZ0"/>
<evidence type="ECO:0000256" key="1">
    <source>
        <dbReference type="SAM" id="MobiDB-lite"/>
    </source>
</evidence>
<proteinExistence type="predicted"/>
<keyword evidence="3" id="KW-1185">Reference proteome</keyword>
<dbReference type="EMBL" id="GL732548">
    <property type="protein sequence ID" value="EFX80202.1"/>
    <property type="molecule type" value="Genomic_DNA"/>
</dbReference>
<dbReference type="AlphaFoldDB" id="E9GJZ0"/>
<gene>
    <name evidence="2" type="ORF">DAPPUDRAFT_103715</name>
</gene>
<accession>E9GJZ0</accession>
<evidence type="ECO:0000313" key="2">
    <source>
        <dbReference type="EMBL" id="EFX80202.1"/>
    </source>
</evidence>
<dbReference type="Proteomes" id="UP000000305">
    <property type="component" value="Unassembled WGS sequence"/>
</dbReference>
<sequence>MEETNISQIINAGPVTQPPTITHRFRSSSVLQPSKTLSLGATRKSQQPGTSDVGETSRDENGEDFGMIQSQALMGMPSTSQETTNPHLKRKTRLISSPEKRSSFEKQVFTNLASQNRYLRVMAENDLTLEQSNVICVGLL</sequence>
<dbReference type="KEGG" id="dpx:DAPPUDRAFT_103715"/>
<reference evidence="2 3" key="1">
    <citation type="journal article" date="2011" name="Science">
        <title>The ecoresponsive genome of Daphnia pulex.</title>
        <authorList>
            <person name="Colbourne J.K."/>
            <person name="Pfrender M.E."/>
            <person name="Gilbert D."/>
            <person name="Thomas W.K."/>
            <person name="Tucker A."/>
            <person name="Oakley T.H."/>
            <person name="Tokishita S."/>
            <person name="Aerts A."/>
            <person name="Arnold G.J."/>
            <person name="Basu M.K."/>
            <person name="Bauer D.J."/>
            <person name="Caceres C.E."/>
            <person name="Carmel L."/>
            <person name="Casola C."/>
            <person name="Choi J.H."/>
            <person name="Detter J.C."/>
            <person name="Dong Q."/>
            <person name="Dusheyko S."/>
            <person name="Eads B.D."/>
            <person name="Frohlich T."/>
            <person name="Geiler-Samerotte K.A."/>
            <person name="Gerlach D."/>
            <person name="Hatcher P."/>
            <person name="Jogdeo S."/>
            <person name="Krijgsveld J."/>
            <person name="Kriventseva E.V."/>
            <person name="Kultz D."/>
            <person name="Laforsch C."/>
            <person name="Lindquist E."/>
            <person name="Lopez J."/>
            <person name="Manak J.R."/>
            <person name="Muller J."/>
            <person name="Pangilinan J."/>
            <person name="Patwardhan R.P."/>
            <person name="Pitluck S."/>
            <person name="Pritham E.J."/>
            <person name="Rechtsteiner A."/>
            <person name="Rho M."/>
            <person name="Rogozin I.B."/>
            <person name="Sakarya O."/>
            <person name="Salamov A."/>
            <person name="Schaack S."/>
            <person name="Shapiro H."/>
            <person name="Shiga Y."/>
            <person name="Skalitzky C."/>
            <person name="Smith Z."/>
            <person name="Souvorov A."/>
            <person name="Sung W."/>
            <person name="Tang Z."/>
            <person name="Tsuchiya D."/>
            <person name="Tu H."/>
            <person name="Vos H."/>
            <person name="Wang M."/>
            <person name="Wolf Y.I."/>
            <person name="Yamagata H."/>
            <person name="Yamada T."/>
            <person name="Ye Y."/>
            <person name="Shaw J.R."/>
            <person name="Andrews J."/>
            <person name="Crease T.J."/>
            <person name="Tang H."/>
            <person name="Lucas S.M."/>
            <person name="Robertson H.M."/>
            <person name="Bork P."/>
            <person name="Koonin E.V."/>
            <person name="Zdobnov E.M."/>
            <person name="Grigoriev I.V."/>
            <person name="Lynch M."/>
            <person name="Boore J.L."/>
        </authorList>
    </citation>
    <scope>NUCLEOTIDE SEQUENCE [LARGE SCALE GENOMIC DNA]</scope>
</reference>
<dbReference type="HOGENOM" id="CLU_1837110_0_0_1"/>
<feature type="region of interest" description="Disordered" evidence="1">
    <location>
        <begin position="76"/>
        <end position="101"/>
    </location>
</feature>
<evidence type="ECO:0000313" key="3">
    <source>
        <dbReference type="Proteomes" id="UP000000305"/>
    </source>
</evidence>
<feature type="compositionally biased region" description="Polar residues" evidence="1">
    <location>
        <begin position="27"/>
        <end position="54"/>
    </location>
</feature>
<protein>
    <submittedName>
        <fullName evidence="2">Uncharacterized protein</fullName>
    </submittedName>
</protein>
<feature type="region of interest" description="Disordered" evidence="1">
    <location>
        <begin position="1"/>
        <end position="64"/>
    </location>
</feature>
<feature type="compositionally biased region" description="Polar residues" evidence="1">
    <location>
        <begin position="1"/>
        <end position="10"/>
    </location>
</feature>
<name>E9GJZ0_DAPPU</name>
<feature type="compositionally biased region" description="Polar residues" evidence="1">
    <location>
        <begin position="76"/>
        <end position="86"/>
    </location>
</feature>
<dbReference type="OrthoDB" id="10354948at2759"/>
<organism evidence="2 3">
    <name type="scientific">Daphnia pulex</name>
    <name type="common">Water flea</name>
    <dbReference type="NCBI Taxonomy" id="6669"/>
    <lineage>
        <taxon>Eukaryota</taxon>
        <taxon>Metazoa</taxon>
        <taxon>Ecdysozoa</taxon>
        <taxon>Arthropoda</taxon>
        <taxon>Crustacea</taxon>
        <taxon>Branchiopoda</taxon>
        <taxon>Diplostraca</taxon>
        <taxon>Cladocera</taxon>
        <taxon>Anomopoda</taxon>
        <taxon>Daphniidae</taxon>
        <taxon>Daphnia</taxon>
    </lineage>
</organism>